<dbReference type="Pfam" id="PF13730">
    <property type="entry name" value="HTH_36"/>
    <property type="match status" value="1"/>
</dbReference>
<dbReference type="InterPro" id="IPR036388">
    <property type="entry name" value="WH-like_DNA-bd_sf"/>
</dbReference>
<name>A0A3P3E749_9BURK</name>
<comment type="caution">
    <text evidence="1">The sequence shown here is derived from an EMBL/GenBank/DDBJ whole genome shotgun (WGS) entry which is preliminary data.</text>
</comment>
<reference evidence="1 2" key="1">
    <citation type="submission" date="2018-11" db="EMBL/GenBank/DDBJ databases">
        <title>The genome of Variovorax sp T529.</title>
        <authorList>
            <person name="Gao J."/>
        </authorList>
    </citation>
    <scope>NUCLEOTIDE SEQUENCE [LARGE SCALE GENOMIC DNA]</scope>
    <source>
        <strain evidence="1 2">T529</strain>
    </source>
</reference>
<organism evidence="1 2">
    <name type="scientific">Variovorax beijingensis</name>
    <dbReference type="NCBI Taxonomy" id="2496117"/>
    <lineage>
        <taxon>Bacteria</taxon>
        <taxon>Pseudomonadati</taxon>
        <taxon>Pseudomonadota</taxon>
        <taxon>Betaproteobacteria</taxon>
        <taxon>Burkholderiales</taxon>
        <taxon>Comamonadaceae</taxon>
        <taxon>Variovorax</taxon>
    </lineage>
</organism>
<evidence type="ECO:0000313" key="1">
    <source>
        <dbReference type="EMBL" id="RRH82300.1"/>
    </source>
</evidence>
<protein>
    <submittedName>
        <fullName evidence="1">Helix-turn-helix domain-containing protein</fullName>
    </submittedName>
</protein>
<gene>
    <name evidence="1" type="ORF">EH244_27000</name>
</gene>
<dbReference type="AlphaFoldDB" id="A0A3P3E749"/>
<dbReference type="RefSeq" id="WP_124961387.1">
    <property type="nucleotide sequence ID" value="NZ_RQXU01000025.1"/>
</dbReference>
<dbReference type="Proteomes" id="UP000271590">
    <property type="component" value="Unassembled WGS sequence"/>
</dbReference>
<proteinExistence type="predicted"/>
<dbReference type="EMBL" id="RQXU01000025">
    <property type="protein sequence ID" value="RRH82300.1"/>
    <property type="molecule type" value="Genomic_DNA"/>
</dbReference>
<dbReference type="Gene3D" id="1.10.10.10">
    <property type="entry name" value="Winged helix-like DNA-binding domain superfamily/Winged helix DNA-binding domain"/>
    <property type="match status" value="1"/>
</dbReference>
<accession>A0A3P3E749</accession>
<sequence>MSIKVMTMVFDRYPVGGSERLLALAIADHAHDDGTHIYPAIDTLASKTMQSRSTVQRQIAKMLAIGWLERVGSKTGRGYVNEYRISSAWIRGELLPSQVAPPLVTDVEPSSPQAGQIDTLISAQKGVIQSEKGVIHDVKGVTAMTPESSEPPKNRTPLPPEGGATGFDQVFAEYPNHANRAKAERRWRRLGPDAALQQAMLAAIAVQRHSVKWTKDKGQFVPEFHTWLRNAGWRDDVSERGPVVPWDTNRSTIEAKAAELGMAPWNERDLSVNRETFHAYTERVRRLVEQEAECAST</sequence>
<evidence type="ECO:0000313" key="2">
    <source>
        <dbReference type="Proteomes" id="UP000271590"/>
    </source>
</evidence>